<dbReference type="RefSeq" id="XP_013254742.1">
    <property type="nucleotide sequence ID" value="XM_013399288.1"/>
</dbReference>
<name>A0A072NXJ5_9EURO</name>
<dbReference type="EMBL" id="AMGV01000019">
    <property type="protein sequence ID" value="KEF52152.1"/>
    <property type="molecule type" value="Genomic_DNA"/>
</dbReference>
<gene>
    <name evidence="1" type="ORF">A1O9_11778</name>
</gene>
<proteinExistence type="predicted"/>
<dbReference type="VEuPathDB" id="FungiDB:A1O9_11778"/>
<sequence>MEDAPPADNSLDFDRYSDDYSSKNAANSTVQITGSYGIYTPLLGTGGMVHRIDKAADTLWGKSEINLRSGILLWITPLASLNRRRSRLAGVLKMRILVS</sequence>
<keyword evidence="2" id="KW-1185">Reference proteome</keyword>
<dbReference type="Proteomes" id="UP000027920">
    <property type="component" value="Unassembled WGS sequence"/>
</dbReference>
<evidence type="ECO:0000313" key="2">
    <source>
        <dbReference type="Proteomes" id="UP000027920"/>
    </source>
</evidence>
<dbReference type="HOGENOM" id="CLU_2320381_0_0_1"/>
<dbReference type="AlphaFoldDB" id="A0A072NXJ5"/>
<protein>
    <submittedName>
        <fullName evidence="1">Uncharacterized protein</fullName>
    </submittedName>
</protein>
<accession>A0A072NXJ5</accession>
<organism evidence="1 2">
    <name type="scientific">Exophiala aquamarina CBS 119918</name>
    <dbReference type="NCBI Taxonomy" id="1182545"/>
    <lineage>
        <taxon>Eukaryota</taxon>
        <taxon>Fungi</taxon>
        <taxon>Dikarya</taxon>
        <taxon>Ascomycota</taxon>
        <taxon>Pezizomycotina</taxon>
        <taxon>Eurotiomycetes</taxon>
        <taxon>Chaetothyriomycetidae</taxon>
        <taxon>Chaetothyriales</taxon>
        <taxon>Herpotrichiellaceae</taxon>
        <taxon>Exophiala</taxon>
    </lineage>
</organism>
<reference evidence="1 2" key="1">
    <citation type="submission" date="2013-03" db="EMBL/GenBank/DDBJ databases">
        <title>The Genome Sequence of Exophiala aquamarina CBS 119918.</title>
        <authorList>
            <consortium name="The Broad Institute Genomics Platform"/>
            <person name="Cuomo C."/>
            <person name="de Hoog S."/>
            <person name="Gorbushina A."/>
            <person name="Walker B."/>
            <person name="Young S.K."/>
            <person name="Zeng Q."/>
            <person name="Gargeya S."/>
            <person name="Fitzgerald M."/>
            <person name="Haas B."/>
            <person name="Abouelleil A."/>
            <person name="Allen A.W."/>
            <person name="Alvarado L."/>
            <person name="Arachchi H.M."/>
            <person name="Berlin A.M."/>
            <person name="Chapman S.B."/>
            <person name="Gainer-Dewar J."/>
            <person name="Goldberg J."/>
            <person name="Griggs A."/>
            <person name="Gujja S."/>
            <person name="Hansen M."/>
            <person name="Howarth C."/>
            <person name="Imamovic A."/>
            <person name="Ireland A."/>
            <person name="Larimer J."/>
            <person name="McCowan C."/>
            <person name="Murphy C."/>
            <person name="Pearson M."/>
            <person name="Poon T.W."/>
            <person name="Priest M."/>
            <person name="Roberts A."/>
            <person name="Saif S."/>
            <person name="Shea T."/>
            <person name="Sisk P."/>
            <person name="Sykes S."/>
            <person name="Wortman J."/>
            <person name="Nusbaum C."/>
            <person name="Birren B."/>
        </authorList>
    </citation>
    <scope>NUCLEOTIDE SEQUENCE [LARGE SCALE GENOMIC DNA]</scope>
    <source>
        <strain evidence="1 2">CBS 119918</strain>
    </source>
</reference>
<evidence type="ECO:0000313" key="1">
    <source>
        <dbReference type="EMBL" id="KEF52152.1"/>
    </source>
</evidence>
<comment type="caution">
    <text evidence="1">The sequence shown here is derived from an EMBL/GenBank/DDBJ whole genome shotgun (WGS) entry which is preliminary data.</text>
</comment>
<dbReference type="GeneID" id="25286675"/>